<organism evidence="1 2">
    <name type="scientific">Trichoderma longibrachiatum ATCC 18648</name>
    <dbReference type="NCBI Taxonomy" id="983965"/>
    <lineage>
        <taxon>Eukaryota</taxon>
        <taxon>Fungi</taxon>
        <taxon>Dikarya</taxon>
        <taxon>Ascomycota</taxon>
        <taxon>Pezizomycotina</taxon>
        <taxon>Sordariomycetes</taxon>
        <taxon>Hypocreomycetidae</taxon>
        <taxon>Hypocreales</taxon>
        <taxon>Hypocreaceae</taxon>
        <taxon>Trichoderma</taxon>
    </lineage>
</organism>
<evidence type="ECO:0000313" key="1">
    <source>
        <dbReference type="EMBL" id="PTB74351.1"/>
    </source>
</evidence>
<proteinExistence type="predicted"/>
<accession>A0A2T4BYF5</accession>
<dbReference type="AlphaFoldDB" id="A0A2T4BYF5"/>
<evidence type="ECO:0000313" key="2">
    <source>
        <dbReference type="Proteomes" id="UP000240760"/>
    </source>
</evidence>
<gene>
    <name evidence="1" type="ORF">M440DRAFT_1045078</name>
</gene>
<dbReference type="Proteomes" id="UP000240760">
    <property type="component" value="Unassembled WGS sequence"/>
</dbReference>
<reference evidence="1 2" key="1">
    <citation type="submission" date="2016-07" db="EMBL/GenBank/DDBJ databases">
        <title>Multiple horizontal gene transfer events from other fungi enriched the ability of initially mycotrophic Trichoderma (Ascomycota) to feed on dead plant biomass.</title>
        <authorList>
            <consortium name="DOE Joint Genome Institute"/>
            <person name="Aerts A."/>
            <person name="Atanasova L."/>
            <person name="Chenthamara K."/>
            <person name="Zhang J."/>
            <person name="Grujic M."/>
            <person name="Henrissat B."/>
            <person name="Kuo A."/>
            <person name="Salamov A."/>
            <person name="Lipzen A."/>
            <person name="Labutti K."/>
            <person name="Barry K."/>
            <person name="Miao Y."/>
            <person name="Rahimi M.J."/>
            <person name="Shen Q."/>
            <person name="Grigoriev I.V."/>
            <person name="Kubicek C.P."/>
            <person name="Druzhinina I.S."/>
        </authorList>
    </citation>
    <scope>NUCLEOTIDE SEQUENCE [LARGE SCALE GENOMIC DNA]</scope>
    <source>
        <strain evidence="1 2">ATCC 18648</strain>
    </source>
</reference>
<name>A0A2T4BYF5_TRILO</name>
<sequence length="177" mass="19538">MPLMGLAGAIDGACKTGPEVHRLFASGCNYMPPSPRGSCLVCRVKRIFKIFSLSQQKMMGGGYTSSELLTIIAQGYSAFAKSKARAYYSCGLTDYWHPDAPPLGAEHSAGSLILPFFTTTSPPSSSLSPSGVIHTHTKGPVGRGRRYEKWHRRWSLRLARPRHGIRFFFLPLFFSQP</sequence>
<keyword evidence="2" id="KW-1185">Reference proteome</keyword>
<dbReference type="EMBL" id="KZ679136">
    <property type="protein sequence ID" value="PTB74351.1"/>
    <property type="molecule type" value="Genomic_DNA"/>
</dbReference>
<protein>
    <submittedName>
        <fullName evidence="1">Uncharacterized protein</fullName>
    </submittedName>
</protein>